<evidence type="ECO:0000313" key="2">
    <source>
        <dbReference type="Proteomes" id="UP000015605"/>
    </source>
</evidence>
<name>T0G8A1_HELPX</name>
<reference evidence="1 2" key="1">
    <citation type="journal article" date="2013" name="Genome Announc.">
        <title>Multiple genome sequences of Helicobacter pylori strains of diverse disease and antibiotic resistance backgrounds from Malaysia.</title>
        <authorList>
            <person name="Rehvathy V."/>
            <person name="Tan M.H."/>
            <person name="Gunaletchumy S.P."/>
            <person name="Teh X."/>
            <person name="Wang S."/>
            <person name="Baybayan P."/>
            <person name="Singh S."/>
            <person name="Ashby M."/>
            <person name="Kaakoush N.O."/>
            <person name="Mitchell H.M."/>
            <person name="Croft L.J."/>
            <person name="Goh K.L."/>
            <person name="Loke M.F."/>
            <person name="Vadivelu J."/>
        </authorList>
    </citation>
    <scope>NUCLEOTIDE SEQUENCE [LARGE SCALE GENOMIC DNA]</scope>
    <source>
        <strain evidence="1 2">UM114</strain>
    </source>
</reference>
<sequence>MVFMLFLMKINLKSCLVFKSAAVLNAAILKDDERGCILI</sequence>
<gene>
    <name evidence="1" type="ORF">N207_05180</name>
</gene>
<dbReference type="EMBL" id="AUSS01000003">
    <property type="protein sequence ID" value="EPZ93623.1"/>
    <property type="molecule type" value="Genomic_DNA"/>
</dbReference>
<dbReference type="AlphaFoldDB" id="T0G8A1"/>
<accession>T0G8A1</accession>
<comment type="caution">
    <text evidence="1">The sequence shown here is derived from an EMBL/GenBank/DDBJ whole genome shotgun (WGS) entry which is preliminary data.</text>
</comment>
<evidence type="ECO:0000313" key="1">
    <source>
        <dbReference type="EMBL" id="EPZ93623.1"/>
    </source>
</evidence>
<dbReference type="PATRIC" id="fig|1355531.3.peg.168"/>
<organism evidence="1 2">
    <name type="scientific">Helicobacter pylori UM114</name>
    <dbReference type="NCBI Taxonomy" id="1355531"/>
    <lineage>
        <taxon>Bacteria</taxon>
        <taxon>Pseudomonadati</taxon>
        <taxon>Campylobacterota</taxon>
        <taxon>Epsilonproteobacteria</taxon>
        <taxon>Campylobacterales</taxon>
        <taxon>Helicobacteraceae</taxon>
        <taxon>Helicobacter</taxon>
    </lineage>
</organism>
<dbReference type="Proteomes" id="UP000015605">
    <property type="component" value="Unassembled WGS sequence"/>
</dbReference>
<proteinExistence type="predicted"/>
<protein>
    <submittedName>
        <fullName evidence="1">Uncharacterized protein</fullName>
    </submittedName>
</protein>